<feature type="compositionally biased region" description="Basic and acidic residues" evidence="1">
    <location>
        <begin position="694"/>
        <end position="707"/>
    </location>
</feature>
<keyword evidence="4" id="KW-1185">Reference proteome</keyword>
<organism evidence="3 4">
    <name type="scientific">Riccia sorocarpa</name>
    <dbReference type="NCBI Taxonomy" id="122646"/>
    <lineage>
        <taxon>Eukaryota</taxon>
        <taxon>Viridiplantae</taxon>
        <taxon>Streptophyta</taxon>
        <taxon>Embryophyta</taxon>
        <taxon>Marchantiophyta</taxon>
        <taxon>Marchantiopsida</taxon>
        <taxon>Marchantiidae</taxon>
        <taxon>Marchantiales</taxon>
        <taxon>Ricciaceae</taxon>
        <taxon>Riccia</taxon>
    </lineage>
</organism>
<feature type="domain" description="Reverse transcriptase" evidence="2">
    <location>
        <begin position="88"/>
        <end position="195"/>
    </location>
</feature>
<dbReference type="Proteomes" id="UP001633002">
    <property type="component" value="Unassembled WGS sequence"/>
</dbReference>
<evidence type="ECO:0000256" key="1">
    <source>
        <dbReference type="SAM" id="MobiDB-lite"/>
    </source>
</evidence>
<dbReference type="PANTHER" id="PTHR19446">
    <property type="entry name" value="REVERSE TRANSCRIPTASES"/>
    <property type="match status" value="1"/>
</dbReference>
<evidence type="ECO:0000259" key="2">
    <source>
        <dbReference type="Pfam" id="PF00078"/>
    </source>
</evidence>
<sequence length="756" mass="87629">MLQLINTQIKTEEASGLDEIPDDEENEETVKGLKRGKAPGLDGVTADCILSCWEFVRDDCCSMVRAFWTSKSMLERDVRGCIKLLPKTEVRQNLKNWRPVTLMSCTYKIISKLIATRIKKLLPGLVAAEQTGFVPGRRIEDNVLTLRMAEEWSKQSGENNLFVKLDFSKAFDRVSFKFLWGVLRGMGFSEATRQRISALMVGGSSTIHVNQDFSETVKIRRGEVPDWVRTIGCEIADQRKRFKFLGVWSGRSITDKEVSDEVLRSIQKKIQMWGNRYLSWKSRLVLIKHICFAIPQHHLMSIGLDQKGLQRINNLLNHFLWGWTETGAPKTVLISWDKLHIPKNQGGLEWIPLEVKMQSFMVMKVIRVLKQSSEGWLRLMEAMLKKHTEGSMEFRGWTVQELLLLGKKFRIRGAITLTRILSSWFNFRKHVRWRGAEIRVPSDLTLSKLEAFLEITGEGQIRLLRAARKWFRKLKWKKVEDFLRIGDVVENTEQELWKEGLFLEEQDRITLREVVLLLGGVKLMDGSIEQATGWNWANLPMLETGWAIQRRQVQQLMLSEWQTRPKIQSAINGCAHIDQQQWKDLWECTATSKTKLEIWKWKDCIAIAIRNARTDIAGIELIAAWCQETWSERNKFVFENKTRETPLRVILNRAHLLTSSRTIKASEEREAIRQSSLRTLELWKDRLIRRPRIIQERDSNGSSERESAATGRTKQPAEEVQTVSVVHGSRENRWLANGMICVQEIGQYLGRSPDRY</sequence>
<dbReference type="InterPro" id="IPR000477">
    <property type="entry name" value="RT_dom"/>
</dbReference>
<reference evidence="3 4" key="1">
    <citation type="submission" date="2024-09" db="EMBL/GenBank/DDBJ databases">
        <title>Chromosome-scale assembly of Riccia sorocarpa.</title>
        <authorList>
            <person name="Paukszto L."/>
        </authorList>
    </citation>
    <scope>NUCLEOTIDE SEQUENCE [LARGE SCALE GENOMIC DNA]</scope>
    <source>
        <strain evidence="3">LP-2024</strain>
        <tissue evidence="3">Aerial parts of the thallus</tissue>
    </source>
</reference>
<proteinExistence type="predicted"/>
<evidence type="ECO:0000313" key="3">
    <source>
        <dbReference type="EMBL" id="KAL3695340.1"/>
    </source>
</evidence>
<dbReference type="EMBL" id="JBJQOH010000002">
    <property type="protein sequence ID" value="KAL3695340.1"/>
    <property type="molecule type" value="Genomic_DNA"/>
</dbReference>
<feature type="region of interest" description="Disordered" evidence="1">
    <location>
        <begin position="694"/>
        <end position="722"/>
    </location>
</feature>
<comment type="caution">
    <text evidence="3">The sequence shown here is derived from an EMBL/GenBank/DDBJ whole genome shotgun (WGS) entry which is preliminary data.</text>
</comment>
<accession>A0ABD3HV08</accession>
<protein>
    <recommendedName>
        <fullName evidence="2">Reverse transcriptase domain-containing protein</fullName>
    </recommendedName>
</protein>
<dbReference type="Pfam" id="PF00078">
    <property type="entry name" value="RVT_1"/>
    <property type="match status" value="1"/>
</dbReference>
<evidence type="ECO:0000313" key="4">
    <source>
        <dbReference type="Proteomes" id="UP001633002"/>
    </source>
</evidence>
<dbReference type="AlphaFoldDB" id="A0ABD3HV08"/>
<dbReference type="CDD" id="cd01650">
    <property type="entry name" value="RT_nLTR_like"/>
    <property type="match status" value="1"/>
</dbReference>
<name>A0ABD3HV08_9MARC</name>
<gene>
    <name evidence="3" type="ORF">R1sor_009416</name>
</gene>